<comment type="caution">
    <text evidence="1">The sequence shown here is derived from an EMBL/GenBank/DDBJ whole genome shotgun (WGS) entry which is preliminary data.</text>
</comment>
<sequence>MSRALPPLPPHPEDAPWSPNVYHAYQIMSDTFRHASGVLLQDADAKRLQFHAENTIDQLLPILKAFEDHAADENIPLPWVYSCTEAVGELIVNLCQAQETAIAKEDSNIVFVEPVTVLRTGKRGRPRKFPGSTLGCQPSHAEEVLERSGGIF</sequence>
<proteinExistence type="predicted"/>
<dbReference type="Proteomes" id="UP001215280">
    <property type="component" value="Unassembled WGS sequence"/>
</dbReference>
<accession>A0AAD7NL92</accession>
<evidence type="ECO:0000313" key="1">
    <source>
        <dbReference type="EMBL" id="KAJ7765056.1"/>
    </source>
</evidence>
<reference evidence="1" key="1">
    <citation type="submission" date="2023-03" db="EMBL/GenBank/DDBJ databases">
        <title>Massive genome expansion in bonnet fungi (Mycena s.s.) driven by repeated elements and novel gene families across ecological guilds.</title>
        <authorList>
            <consortium name="Lawrence Berkeley National Laboratory"/>
            <person name="Harder C.B."/>
            <person name="Miyauchi S."/>
            <person name="Viragh M."/>
            <person name="Kuo A."/>
            <person name="Thoen E."/>
            <person name="Andreopoulos B."/>
            <person name="Lu D."/>
            <person name="Skrede I."/>
            <person name="Drula E."/>
            <person name="Henrissat B."/>
            <person name="Morin E."/>
            <person name="Kohler A."/>
            <person name="Barry K."/>
            <person name="LaButti K."/>
            <person name="Morin E."/>
            <person name="Salamov A."/>
            <person name="Lipzen A."/>
            <person name="Mereny Z."/>
            <person name="Hegedus B."/>
            <person name="Baldrian P."/>
            <person name="Stursova M."/>
            <person name="Weitz H."/>
            <person name="Taylor A."/>
            <person name="Grigoriev I.V."/>
            <person name="Nagy L.G."/>
            <person name="Martin F."/>
            <person name="Kauserud H."/>
        </authorList>
    </citation>
    <scope>NUCLEOTIDE SEQUENCE</scope>
    <source>
        <strain evidence="1">CBHHK188m</strain>
    </source>
</reference>
<name>A0AAD7NL92_9AGAR</name>
<dbReference type="AlphaFoldDB" id="A0AAD7NL92"/>
<keyword evidence="2" id="KW-1185">Reference proteome</keyword>
<gene>
    <name evidence="1" type="ORF">DFH07DRAFT_372533</name>
</gene>
<organism evidence="1 2">
    <name type="scientific">Mycena maculata</name>
    <dbReference type="NCBI Taxonomy" id="230809"/>
    <lineage>
        <taxon>Eukaryota</taxon>
        <taxon>Fungi</taxon>
        <taxon>Dikarya</taxon>
        <taxon>Basidiomycota</taxon>
        <taxon>Agaricomycotina</taxon>
        <taxon>Agaricomycetes</taxon>
        <taxon>Agaricomycetidae</taxon>
        <taxon>Agaricales</taxon>
        <taxon>Marasmiineae</taxon>
        <taxon>Mycenaceae</taxon>
        <taxon>Mycena</taxon>
    </lineage>
</organism>
<evidence type="ECO:0000313" key="2">
    <source>
        <dbReference type="Proteomes" id="UP001215280"/>
    </source>
</evidence>
<dbReference type="EMBL" id="JARJLG010000036">
    <property type="protein sequence ID" value="KAJ7765056.1"/>
    <property type="molecule type" value="Genomic_DNA"/>
</dbReference>
<protein>
    <submittedName>
        <fullName evidence="1">Uncharacterized protein</fullName>
    </submittedName>
</protein>